<dbReference type="Proteomes" id="UP000664940">
    <property type="component" value="Unassembled WGS sequence"/>
</dbReference>
<dbReference type="AlphaFoldDB" id="A0A834DWQ1"/>
<organism evidence="2 3">
    <name type="scientific">Phyllostomus discolor</name>
    <name type="common">pale spear-nosed bat</name>
    <dbReference type="NCBI Taxonomy" id="89673"/>
    <lineage>
        <taxon>Eukaryota</taxon>
        <taxon>Metazoa</taxon>
        <taxon>Chordata</taxon>
        <taxon>Craniata</taxon>
        <taxon>Vertebrata</taxon>
        <taxon>Euteleostomi</taxon>
        <taxon>Mammalia</taxon>
        <taxon>Eutheria</taxon>
        <taxon>Laurasiatheria</taxon>
        <taxon>Chiroptera</taxon>
        <taxon>Yangochiroptera</taxon>
        <taxon>Phyllostomidae</taxon>
        <taxon>Phyllostominae</taxon>
        <taxon>Phyllostomus</taxon>
    </lineage>
</organism>
<evidence type="ECO:0000313" key="3">
    <source>
        <dbReference type="Proteomes" id="UP000664940"/>
    </source>
</evidence>
<evidence type="ECO:0000313" key="2">
    <source>
        <dbReference type="EMBL" id="KAF6095089.1"/>
    </source>
</evidence>
<proteinExistence type="predicted"/>
<gene>
    <name evidence="2" type="ORF">HJG60_012061</name>
</gene>
<feature type="region of interest" description="Disordered" evidence="1">
    <location>
        <begin position="125"/>
        <end position="146"/>
    </location>
</feature>
<protein>
    <submittedName>
        <fullName evidence="2">Uncharacterized protein</fullName>
    </submittedName>
</protein>
<sequence>MAGWGHVSRSIIDMNPSQSFLLLQLKPSTHNPFIFSFQCWRQSPGAGKQLSGGGEANCAKWLPKLQTTQSPVPLIGNWPFLTGAVGVGRTAITYHPGGRQWAGPVGWRGVGISWGWEPGWCSTPPDRGRACAQGHQKPPGVSGRPV</sequence>
<accession>A0A834DWQ1</accession>
<comment type="caution">
    <text evidence="2">The sequence shown here is derived from an EMBL/GenBank/DDBJ whole genome shotgun (WGS) entry which is preliminary data.</text>
</comment>
<name>A0A834DWQ1_9CHIR</name>
<dbReference type="EMBL" id="JABVXQ010000008">
    <property type="protein sequence ID" value="KAF6095089.1"/>
    <property type="molecule type" value="Genomic_DNA"/>
</dbReference>
<reference evidence="2 3" key="1">
    <citation type="journal article" date="2020" name="Nature">
        <title>Six reference-quality genomes reveal evolution of bat adaptations.</title>
        <authorList>
            <person name="Jebb D."/>
            <person name="Huang Z."/>
            <person name="Pippel M."/>
            <person name="Hughes G.M."/>
            <person name="Lavrichenko K."/>
            <person name="Devanna P."/>
            <person name="Winkler S."/>
            <person name="Jermiin L.S."/>
            <person name="Skirmuntt E.C."/>
            <person name="Katzourakis A."/>
            <person name="Burkitt-Gray L."/>
            <person name="Ray D.A."/>
            <person name="Sullivan K.A.M."/>
            <person name="Roscito J.G."/>
            <person name="Kirilenko B.M."/>
            <person name="Davalos L.M."/>
            <person name="Corthals A.P."/>
            <person name="Power M.L."/>
            <person name="Jones G."/>
            <person name="Ransome R.D."/>
            <person name="Dechmann D.K.N."/>
            <person name="Locatelli A.G."/>
            <person name="Puechmaille S.J."/>
            <person name="Fedrigo O."/>
            <person name="Jarvis E.D."/>
            <person name="Hiller M."/>
            <person name="Vernes S.C."/>
            <person name="Myers E.W."/>
            <person name="Teeling E.C."/>
        </authorList>
    </citation>
    <scope>NUCLEOTIDE SEQUENCE [LARGE SCALE GENOMIC DNA]</scope>
    <source>
        <strain evidence="2">Bat1K_MPI-CBG_1</strain>
    </source>
</reference>
<evidence type="ECO:0000256" key="1">
    <source>
        <dbReference type="SAM" id="MobiDB-lite"/>
    </source>
</evidence>